<protein>
    <submittedName>
        <fullName evidence="1">Uncharacterized protein</fullName>
    </submittedName>
</protein>
<proteinExistence type="predicted"/>
<dbReference type="EMBL" id="UGHP01000001">
    <property type="protein sequence ID" value="STQ81160.1"/>
    <property type="molecule type" value="Genomic_DNA"/>
</dbReference>
<dbReference type="Proteomes" id="UP000254821">
    <property type="component" value="Unassembled WGS sequence"/>
</dbReference>
<evidence type="ECO:0000313" key="2">
    <source>
        <dbReference type="Proteomes" id="UP000254821"/>
    </source>
</evidence>
<name>A0A377PLR7_HAFAL</name>
<reference evidence="1 2" key="1">
    <citation type="submission" date="2018-06" db="EMBL/GenBank/DDBJ databases">
        <authorList>
            <consortium name="Pathogen Informatics"/>
            <person name="Doyle S."/>
        </authorList>
    </citation>
    <scope>NUCLEOTIDE SEQUENCE [LARGE SCALE GENOMIC DNA]</scope>
    <source>
        <strain evidence="1 2">NCTC8105</strain>
    </source>
</reference>
<organism evidence="1 2">
    <name type="scientific">Hafnia alvei</name>
    <dbReference type="NCBI Taxonomy" id="569"/>
    <lineage>
        <taxon>Bacteria</taxon>
        <taxon>Pseudomonadati</taxon>
        <taxon>Pseudomonadota</taxon>
        <taxon>Gammaproteobacteria</taxon>
        <taxon>Enterobacterales</taxon>
        <taxon>Hafniaceae</taxon>
        <taxon>Hafnia</taxon>
    </lineage>
</organism>
<sequence>MKHLILRDVMARMSITVNGDGFEVTNPAGTAQYDAWGSRTTVNGIPEYFPLQLSVSGVASFENTAPSGGYCSMSMGVVGSNSPESSPIHTNKRATETKPIQTLSIKVEADTSELEKKLDEINNLIKNSAAFELINGKIFIKPATISRDKITVTEVREIIKNATANQDALREAIEIECRAGGMICRAIKG</sequence>
<gene>
    <name evidence="1" type="ORF">NCTC8105_03337</name>
</gene>
<accession>A0A377PLR7</accession>
<dbReference type="RefSeq" id="WP_043494355.1">
    <property type="nucleotide sequence ID" value="NZ_CAUEKE010000022.1"/>
</dbReference>
<evidence type="ECO:0000313" key="1">
    <source>
        <dbReference type="EMBL" id="STQ81160.1"/>
    </source>
</evidence>
<dbReference type="AlphaFoldDB" id="A0A377PLR7"/>